<protein>
    <submittedName>
        <fullName evidence="2">Uncharacterized protein</fullName>
    </submittedName>
</protein>
<feature type="region of interest" description="Disordered" evidence="1">
    <location>
        <begin position="1"/>
        <end position="49"/>
    </location>
</feature>
<gene>
    <name evidence="2" type="ORF">YS_M60-F11.082</name>
</gene>
<accession>A8DJI9</accession>
<feature type="region of interest" description="Disordered" evidence="1">
    <location>
        <begin position="138"/>
        <end position="161"/>
    </location>
</feature>
<evidence type="ECO:0000313" key="2">
    <source>
        <dbReference type="EMBL" id="ABV27272.1"/>
    </source>
</evidence>
<dbReference type="AlphaFoldDB" id="A8DJI9"/>
<proteinExistence type="predicted"/>
<feature type="compositionally biased region" description="Polar residues" evidence="1">
    <location>
        <begin position="31"/>
        <end position="40"/>
    </location>
</feature>
<organism evidence="2">
    <name type="scientific">Chloracidobacterium thermophilum</name>
    <dbReference type="NCBI Taxonomy" id="458033"/>
    <lineage>
        <taxon>Bacteria</taxon>
        <taxon>Pseudomonadati</taxon>
        <taxon>Acidobacteriota</taxon>
        <taxon>Terriglobia</taxon>
        <taxon>Terriglobales</taxon>
        <taxon>Acidobacteriaceae</taxon>
        <taxon>Chloracidobacterium</taxon>
    </lineage>
</organism>
<feature type="compositionally biased region" description="Polar residues" evidence="1">
    <location>
        <begin position="1"/>
        <end position="13"/>
    </location>
</feature>
<name>A8DJI9_9BACT</name>
<reference evidence="2" key="1">
    <citation type="journal article" date="2007" name="Science">
        <title>Candidatus Chloracidobacterium thermophilum: an aerobic phototrophic Acidobacterium.</title>
        <authorList>
            <person name="Bryant D.A."/>
            <person name="Costas A.M."/>
            <person name="Maresca J.A."/>
            <person name="Chew A.G."/>
            <person name="Klatt C.G."/>
            <person name="Bateson M.M."/>
            <person name="Tallon L.J."/>
            <person name="Hostetler J."/>
            <person name="Nelson W.C."/>
            <person name="Heidelberg J.F."/>
            <person name="Ward D.M."/>
        </authorList>
    </citation>
    <scope>NUCLEOTIDE SEQUENCE</scope>
</reference>
<sequence length="161" mass="17659">MLTLGTASGFAQTTRPASAKRKASRSATTANRLSGATETTPRAPKSKYPPLETRLAAYCEQLETKKIKREDTQPYLIAGVEVLGISETADGTAAAFIRVEDGTTLVVRAGMHFYDGVLERIEPRRLIFRLNNQQLVEKRYGQPIGSSPENPTPREVPENTP</sequence>
<dbReference type="EMBL" id="EF531339">
    <property type="protein sequence ID" value="ABV27272.1"/>
    <property type="molecule type" value="Genomic_DNA"/>
</dbReference>
<evidence type="ECO:0000256" key="1">
    <source>
        <dbReference type="SAM" id="MobiDB-lite"/>
    </source>
</evidence>